<sequence>MDSETPTPRATRQKRTAGATTDTSPAKRKRAPKLQVVRDVEPSKAVELKKATEALSMRNVSAASDFTFLQRKLYNTLLQFAQQRPREEMVHEIPIKQVEDNIGHTTSNSRDYLKKVLVSMSQTQVEFDYKGESPGRKSEWGIANLIAEAYILEDGQTLRFSFPPDLKRRLLDPAIFNLIDLRMQYHFSSFSALTLHEITSRYLGSPMGETYRAHWSEWSVVLSGSATPHAEFRDFNKMLGRAIDQVNSIERRFRITPHVTKLNRKMDKLWFKLETLIQPGLDLGPSPELVSQDVSKRLKALSLNQKDIAELGMTHDEEYLLAQADYTEAQMRKEGANVASPAAYFKAAVANNYAKAPTQQKAAETGKGKKPAASKSGDKAKPAPAPSQAPKAAPSNQMADLLEQWGAAQREAIRAQFMVLSDEQKKELAEKYETELRKDDLAYSQYRSKGLNTMVINCLVAIQFQERFPETPSSETLLQFLLGSAKI</sequence>
<gene>
    <name evidence="4" type="ORF">ALQ08_200176</name>
</gene>
<dbReference type="GO" id="GO:0003887">
    <property type="term" value="F:DNA-directed DNA polymerase activity"/>
    <property type="evidence" value="ECO:0007669"/>
    <property type="project" value="InterPro"/>
</dbReference>
<feature type="domain" description="Initiator Rep protein WH1" evidence="3">
    <location>
        <begin position="60"/>
        <end position="198"/>
    </location>
</feature>
<evidence type="ECO:0000256" key="1">
    <source>
        <dbReference type="ARBA" id="ARBA00038283"/>
    </source>
</evidence>
<evidence type="ECO:0000259" key="3">
    <source>
        <dbReference type="Pfam" id="PF01051"/>
    </source>
</evidence>
<dbReference type="AlphaFoldDB" id="A0A3M4JV09"/>
<proteinExistence type="inferred from homology"/>
<dbReference type="GO" id="GO:0006270">
    <property type="term" value="P:DNA replication initiation"/>
    <property type="evidence" value="ECO:0007669"/>
    <property type="project" value="InterPro"/>
</dbReference>
<dbReference type="Pfam" id="PF01051">
    <property type="entry name" value="Rep3_N"/>
    <property type="match status" value="1"/>
</dbReference>
<dbReference type="RefSeq" id="WP_183142356.1">
    <property type="nucleotide sequence ID" value="NZ_RBRA01000235.1"/>
</dbReference>
<comment type="caution">
    <text evidence="4">The sequence shown here is derived from an EMBL/GenBank/DDBJ whole genome shotgun (WGS) entry which is preliminary data.</text>
</comment>
<evidence type="ECO:0000256" key="2">
    <source>
        <dbReference type="SAM" id="MobiDB-lite"/>
    </source>
</evidence>
<evidence type="ECO:0000313" key="5">
    <source>
        <dbReference type="Proteomes" id="UP000269044"/>
    </source>
</evidence>
<dbReference type="InterPro" id="IPR000525">
    <property type="entry name" value="Initiator_Rep_WH1"/>
</dbReference>
<name>A0A3M4JV09_9PSED</name>
<comment type="similarity">
    <text evidence="1">Belongs to the initiator RepB protein family.</text>
</comment>
<protein>
    <recommendedName>
        <fullName evidence="3">Initiator Rep protein WH1 domain-containing protein</fullName>
    </recommendedName>
</protein>
<reference evidence="4 5" key="1">
    <citation type="submission" date="2018-08" db="EMBL/GenBank/DDBJ databases">
        <title>Recombination of ecologically and evolutionarily significant loci maintains genetic cohesion in the Pseudomonas syringae species complex.</title>
        <authorList>
            <person name="Dillon M."/>
            <person name="Thakur S."/>
            <person name="Almeida R.N.D."/>
            <person name="Weir B.S."/>
            <person name="Guttman D.S."/>
        </authorList>
    </citation>
    <scope>NUCLEOTIDE SEQUENCE [LARGE SCALE GENOMIC DNA]</scope>
    <source>
        <strain evidence="4 5">ICMP 13052</strain>
    </source>
</reference>
<feature type="compositionally biased region" description="Polar residues" evidence="2">
    <location>
        <begin position="1"/>
        <end position="10"/>
    </location>
</feature>
<dbReference type="InterPro" id="IPR036390">
    <property type="entry name" value="WH_DNA-bd_sf"/>
</dbReference>
<organism evidence="4 5">
    <name type="scientific">Pseudomonas syringae pv. delphinii</name>
    <dbReference type="NCBI Taxonomy" id="192088"/>
    <lineage>
        <taxon>Bacteria</taxon>
        <taxon>Pseudomonadati</taxon>
        <taxon>Pseudomonadota</taxon>
        <taxon>Gammaproteobacteria</taxon>
        <taxon>Pseudomonadales</taxon>
        <taxon>Pseudomonadaceae</taxon>
        <taxon>Pseudomonas</taxon>
    </lineage>
</organism>
<dbReference type="Gene3D" id="1.10.10.10">
    <property type="entry name" value="Winged helix-like DNA-binding domain superfamily/Winged helix DNA-binding domain"/>
    <property type="match status" value="1"/>
</dbReference>
<dbReference type="EMBL" id="RBRA01000235">
    <property type="protein sequence ID" value="RMQ20877.1"/>
    <property type="molecule type" value="Genomic_DNA"/>
</dbReference>
<dbReference type="SUPFAM" id="SSF46785">
    <property type="entry name" value="Winged helix' DNA-binding domain"/>
    <property type="match status" value="1"/>
</dbReference>
<dbReference type="Proteomes" id="UP000269044">
    <property type="component" value="Unassembled WGS sequence"/>
</dbReference>
<evidence type="ECO:0000313" key="4">
    <source>
        <dbReference type="EMBL" id="RMQ20877.1"/>
    </source>
</evidence>
<accession>A0A3M4JV09</accession>
<dbReference type="InterPro" id="IPR036388">
    <property type="entry name" value="WH-like_DNA-bd_sf"/>
</dbReference>
<feature type="region of interest" description="Disordered" evidence="2">
    <location>
        <begin position="1"/>
        <end position="34"/>
    </location>
</feature>
<feature type="compositionally biased region" description="Low complexity" evidence="2">
    <location>
        <begin position="386"/>
        <end position="395"/>
    </location>
</feature>
<feature type="region of interest" description="Disordered" evidence="2">
    <location>
        <begin position="357"/>
        <end position="396"/>
    </location>
</feature>